<organism evidence="2 4">
    <name type="scientific">Smittium megazygosporum</name>
    <dbReference type="NCBI Taxonomy" id="133381"/>
    <lineage>
        <taxon>Eukaryota</taxon>
        <taxon>Fungi</taxon>
        <taxon>Fungi incertae sedis</taxon>
        <taxon>Zoopagomycota</taxon>
        <taxon>Kickxellomycotina</taxon>
        <taxon>Harpellomycetes</taxon>
        <taxon>Harpellales</taxon>
        <taxon>Legeriomycetaceae</taxon>
        <taxon>Smittium</taxon>
    </lineage>
</organism>
<keyword evidence="4" id="KW-1185">Reference proteome</keyword>
<gene>
    <name evidence="2" type="ORF">BB560_001425</name>
    <name evidence="3" type="ORF">BB560_001428</name>
</gene>
<dbReference type="Proteomes" id="UP000245609">
    <property type="component" value="Unassembled WGS sequence"/>
</dbReference>
<feature type="compositionally biased region" description="Basic residues" evidence="1">
    <location>
        <begin position="135"/>
        <end position="145"/>
    </location>
</feature>
<dbReference type="EMBL" id="MBFS01000164">
    <property type="protein sequence ID" value="PVV04082.1"/>
    <property type="molecule type" value="Genomic_DNA"/>
</dbReference>
<evidence type="ECO:0000313" key="3">
    <source>
        <dbReference type="EMBL" id="PVV04082.1"/>
    </source>
</evidence>
<feature type="region of interest" description="Disordered" evidence="1">
    <location>
        <begin position="111"/>
        <end position="145"/>
    </location>
</feature>
<feature type="region of interest" description="Disordered" evidence="1">
    <location>
        <begin position="53"/>
        <end position="82"/>
    </location>
</feature>
<dbReference type="AlphaFoldDB" id="A0A2T9ZHP5"/>
<name>A0A2T9ZHP5_9FUNG</name>
<proteinExistence type="predicted"/>
<sequence>MNRNLGTNSLNAFNRSNSSICYDLLNNNTDSFTTSLDRTSLKRNFSTTVEVNPKSLADTQSSTRVPPSNCRQFSSNPPAKKRMSLAEKVARLNKQESELLDTVSNLGLLSPDNSKSKVKITPKKSAYVPPSKPTTKYHFKRKDIV</sequence>
<protein>
    <submittedName>
        <fullName evidence="2">Uncharacterized protein</fullName>
    </submittedName>
</protein>
<accession>A0A2T9ZHP5</accession>
<comment type="caution">
    <text evidence="2">The sequence shown here is derived from an EMBL/GenBank/DDBJ whole genome shotgun (WGS) entry which is preliminary data.</text>
</comment>
<dbReference type="EMBL" id="MBFS01000164">
    <property type="protein sequence ID" value="PVV04080.1"/>
    <property type="molecule type" value="Genomic_DNA"/>
</dbReference>
<feature type="compositionally biased region" description="Polar residues" evidence="1">
    <location>
        <begin position="57"/>
        <end position="77"/>
    </location>
</feature>
<evidence type="ECO:0000313" key="4">
    <source>
        <dbReference type="Proteomes" id="UP000245609"/>
    </source>
</evidence>
<reference evidence="2 4" key="1">
    <citation type="journal article" date="2018" name="MBio">
        <title>Comparative Genomics Reveals the Core Gene Toolbox for the Fungus-Insect Symbiosis.</title>
        <authorList>
            <person name="Wang Y."/>
            <person name="Stata M."/>
            <person name="Wang W."/>
            <person name="Stajich J.E."/>
            <person name="White M.M."/>
            <person name="Moncalvo J.M."/>
        </authorList>
    </citation>
    <scope>NUCLEOTIDE SEQUENCE [LARGE SCALE GENOMIC DNA]</scope>
    <source>
        <strain evidence="2 4">SC-DP-2</strain>
    </source>
</reference>
<evidence type="ECO:0000256" key="1">
    <source>
        <dbReference type="SAM" id="MobiDB-lite"/>
    </source>
</evidence>
<evidence type="ECO:0000313" key="2">
    <source>
        <dbReference type="EMBL" id="PVV04080.1"/>
    </source>
</evidence>